<feature type="region of interest" description="Disordered" evidence="1">
    <location>
        <begin position="1009"/>
        <end position="1030"/>
    </location>
</feature>
<dbReference type="Pfam" id="PF07581">
    <property type="entry name" value="Glug"/>
    <property type="match status" value="1"/>
</dbReference>
<dbReference type="PANTHER" id="PTHR34720:SF9">
    <property type="entry name" value="BLR4714 PROTEIN"/>
    <property type="match status" value="1"/>
</dbReference>
<name>A0ABU2FAC5_9EURY</name>
<evidence type="ECO:0000313" key="3">
    <source>
        <dbReference type="EMBL" id="MDS0259232.1"/>
    </source>
</evidence>
<evidence type="ECO:0000259" key="2">
    <source>
        <dbReference type="Pfam" id="PF07581"/>
    </source>
</evidence>
<dbReference type="Gene3D" id="2.60.40.2810">
    <property type="match status" value="2"/>
</dbReference>
<feature type="region of interest" description="Disordered" evidence="1">
    <location>
        <begin position="316"/>
        <end position="339"/>
    </location>
</feature>
<organism evidence="3 4">
    <name type="scientific">Haloarcula saliterrae</name>
    <dbReference type="NCBI Taxonomy" id="2950534"/>
    <lineage>
        <taxon>Archaea</taxon>
        <taxon>Methanobacteriati</taxon>
        <taxon>Methanobacteriota</taxon>
        <taxon>Stenosarchaea group</taxon>
        <taxon>Halobacteria</taxon>
        <taxon>Halobacteriales</taxon>
        <taxon>Haloarculaceae</taxon>
        <taxon>Haloarcula</taxon>
    </lineage>
</organism>
<dbReference type="InterPro" id="IPR018247">
    <property type="entry name" value="EF_Hand_1_Ca_BS"/>
</dbReference>
<gene>
    <name evidence="3" type="ORF">NDI56_07480</name>
</gene>
<reference evidence="3 4" key="1">
    <citation type="submission" date="2022-06" db="EMBL/GenBank/DDBJ databases">
        <title>Haloarcula sp. a new haloarchaeum isolate from saline soil.</title>
        <authorList>
            <person name="Strakova D."/>
            <person name="Galisteo C."/>
            <person name="Sanchez-Porro C."/>
            <person name="Ventosa A."/>
        </authorList>
    </citation>
    <scope>NUCLEOTIDE SEQUENCE [LARGE SCALE GENOMIC DNA]</scope>
    <source>
        <strain evidence="3 4">S1CR25-12</strain>
    </source>
</reference>
<feature type="domain" description="GLUG" evidence="2">
    <location>
        <begin position="456"/>
        <end position="488"/>
    </location>
</feature>
<sequence length="1075" mass="107852">MKVRAVVLSALMVFSVFAAPGIGATQAGNTDATQAGNTDLTAAGNTNAAPTANPDTVTAGGNTTTVIQTDTLLANDTDPDGDTLIVTGAVSQPSEGTLTFTGDAFEYTAGEGFFGNDTFVYEVEDGSGATDIATVTVDVQSVSNVTDVNVSDLSGSGTDDDPYVITNASELQSMEDDTSASYVLGNDVDASETAKWNARKGFDPVGTASSDSKFSGTFDGEGHTISGLTIDRPGEDDVGLFASSSGTVRNLRIVAADITGEDNVGGIVGAVELGDLANLSTSGSIDGDTFVGGVAGDVADREASVRHISSSATVNGTESVGGLVGENRAPLRNSTSSATVRGTERVGGIVGYDGGVRYDTTDLRNVSSTATVSGDETVGGVAGETEYGKVINSTSEATVTGDTQVGGLVGTASRLFGSVRGSSSSGSVNGSNNVGGLVGLYRAPIVDSRSTATVTGSENVGGLVGASSTNRYYARPSVENSSASATVTGSTNVGGLAGTTGSELRNVSADGTVRGNTSVGGLVGSLGGDARYATANATVTGTQSVGGLVGTIGSSSARVVDAYATGSVTGSRQVGGLVGTIDDNATDVLNRTYAVANVSGDSETGGLVGAVGSTGTVYSYWDTQATGQADSAAGTGLTTAQMTGTAAPTNMTGFDFVVTWETRPDGYPVLSPGTRNPNTAPTARDDTLSTTENTPLTIDGATLLANDDDPDGNRLSVVGSIGEPANGTLTFDNGSFEYAPDDGFTGEDSFVYEMQDSFGATDTATVTITVGKEADNSAPTASDDSVNTTENATLAIDTAELLANDTDPDGDTLTVTGVSSQPANGTASLDNGTVEYTPAAGFTGEDSFDYRIEDGAGAADTATVFITVEPSEPEGPVLSVGDATVTANDTATVNVSLSAVPDGLSGFNVSVTAGDANVTSIEGAAVDPTFTLSAVTLDSAASATLVGTDVNKSVDPGDANVTLGSVTIDGVGAGTTDLSLTVDQIDDDSGDLITPVTEGGSVTVERCGPVRPSLPAPTDPDGDGDYEDLNGNGRLDFQDVVLLFDEQDSLSATCYDFNENGRTDYDDVRALFDSI</sequence>
<dbReference type="PANTHER" id="PTHR34720">
    <property type="entry name" value="MICROCYSTIN DEPENDENT PROTEIN"/>
    <property type="match status" value="1"/>
</dbReference>
<dbReference type="InterPro" id="IPR026452">
    <property type="entry name" value="Surf_glycop_sig_pep"/>
</dbReference>
<comment type="caution">
    <text evidence="3">The sequence shown here is derived from an EMBL/GenBank/DDBJ whole genome shotgun (WGS) entry which is preliminary data.</text>
</comment>
<dbReference type="RefSeq" id="WP_310918818.1">
    <property type="nucleotide sequence ID" value="NZ_JAMQON010000001.1"/>
</dbReference>
<evidence type="ECO:0000256" key="1">
    <source>
        <dbReference type="SAM" id="MobiDB-lite"/>
    </source>
</evidence>
<dbReference type="InterPro" id="IPR011493">
    <property type="entry name" value="GLUG"/>
</dbReference>
<accession>A0ABU2FAC5</accession>
<dbReference type="Gene3D" id="2.60.40.3440">
    <property type="match status" value="1"/>
</dbReference>
<proteinExistence type="predicted"/>
<dbReference type="Gene3D" id="2.160.20.110">
    <property type="match status" value="4"/>
</dbReference>
<protein>
    <submittedName>
        <fullName evidence="3">Ig-like domain-containing protein</fullName>
    </submittedName>
</protein>
<dbReference type="Pfam" id="PF17963">
    <property type="entry name" value="Big_9"/>
    <property type="match status" value="3"/>
</dbReference>
<dbReference type="PROSITE" id="PS00018">
    <property type="entry name" value="EF_HAND_1"/>
    <property type="match status" value="1"/>
</dbReference>
<dbReference type="EMBL" id="JAMQON010000001">
    <property type="protein sequence ID" value="MDS0259232.1"/>
    <property type="molecule type" value="Genomic_DNA"/>
</dbReference>
<feature type="region of interest" description="Disordered" evidence="1">
    <location>
        <begin position="667"/>
        <end position="693"/>
    </location>
</feature>
<evidence type="ECO:0000313" key="4">
    <source>
        <dbReference type="Proteomes" id="UP001259659"/>
    </source>
</evidence>
<dbReference type="Proteomes" id="UP001259659">
    <property type="component" value="Unassembled WGS sequence"/>
</dbReference>
<keyword evidence="4" id="KW-1185">Reference proteome</keyword>
<dbReference type="NCBIfam" id="TIGR04207">
    <property type="entry name" value="halo_sig_pep"/>
    <property type="match status" value="1"/>
</dbReference>
<dbReference type="NCBIfam" id="NF012211">
    <property type="entry name" value="tand_rpt_95"/>
    <property type="match status" value="3"/>
</dbReference>